<dbReference type="PANTHER" id="PTHR35477:SF3">
    <property type="entry name" value="PHD FINGER-LIKE PROTEIN"/>
    <property type="match status" value="1"/>
</dbReference>
<name>A0AAU9T1G4_THLAR</name>
<evidence type="ECO:0000313" key="2">
    <source>
        <dbReference type="EMBL" id="CAH2076644.1"/>
    </source>
</evidence>
<feature type="compositionally biased region" description="Polar residues" evidence="1">
    <location>
        <begin position="1"/>
        <end position="17"/>
    </location>
</feature>
<sequence length="345" mass="37381">MLTNSMETSPCDMTQLDSDSHLPPRKRLLAGFKKLNSNSNGSSSSSSPSPSAFASSSSTSNSNGSSSSAPTDVQTHLDNLLASRFNTDQNQSPEELVEAARSAAALAVKAAKAARAVANEKALISARAIAAAKRALELVDSFPKEAMAVVADCKERPLKKNKQKKQVPVEFLYSKGRLRDEEARRLHRAIDGRYLNVLGTRSGYEEDGRINKKQKMNKTVVEVGSSRVTDDIAGVVDSDSSYERLELNRKTPEVFKPDEPDSIPTPGKEKTEEESNSLAKRRGRVKLKKLPLSICNSRDQGNGTSSVAHPPEDGVISVVPGSKTSWKCQDLKAPECVKQNKAVRS</sequence>
<dbReference type="Proteomes" id="UP000836841">
    <property type="component" value="Chromosome 7"/>
</dbReference>
<keyword evidence="3" id="KW-1185">Reference proteome</keyword>
<dbReference type="EMBL" id="OU466863">
    <property type="protein sequence ID" value="CAH2076644.1"/>
    <property type="molecule type" value="Genomic_DNA"/>
</dbReference>
<organism evidence="2 3">
    <name type="scientific">Thlaspi arvense</name>
    <name type="common">Field penny-cress</name>
    <dbReference type="NCBI Taxonomy" id="13288"/>
    <lineage>
        <taxon>Eukaryota</taxon>
        <taxon>Viridiplantae</taxon>
        <taxon>Streptophyta</taxon>
        <taxon>Embryophyta</taxon>
        <taxon>Tracheophyta</taxon>
        <taxon>Spermatophyta</taxon>
        <taxon>Magnoliopsida</taxon>
        <taxon>eudicotyledons</taxon>
        <taxon>Gunneridae</taxon>
        <taxon>Pentapetalae</taxon>
        <taxon>rosids</taxon>
        <taxon>malvids</taxon>
        <taxon>Brassicales</taxon>
        <taxon>Brassicaceae</taxon>
        <taxon>Thlaspideae</taxon>
        <taxon>Thlaspi</taxon>
    </lineage>
</organism>
<feature type="compositionally biased region" description="Polar residues" evidence="1">
    <location>
        <begin position="294"/>
        <end position="307"/>
    </location>
</feature>
<gene>
    <name evidence="2" type="ORF">TAV2_LOCUS25704</name>
</gene>
<dbReference type="AlphaFoldDB" id="A0AAU9T1G4"/>
<accession>A0AAU9T1G4</accession>
<feature type="compositionally biased region" description="Basic and acidic residues" evidence="1">
    <location>
        <begin position="246"/>
        <end position="259"/>
    </location>
</feature>
<proteinExistence type="predicted"/>
<dbReference type="PANTHER" id="PTHR35477">
    <property type="entry name" value="OS06G0728500 PROTEIN"/>
    <property type="match status" value="1"/>
</dbReference>
<feature type="compositionally biased region" description="Basic residues" evidence="1">
    <location>
        <begin position="279"/>
        <end position="289"/>
    </location>
</feature>
<evidence type="ECO:0000256" key="1">
    <source>
        <dbReference type="SAM" id="MobiDB-lite"/>
    </source>
</evidence>
<protein>
    <submittedName>
        <fullName evidence="2">Uncharacterized protein</fullName>
    </submittedName>
</protein>
<reference evidence="2 3" key="1">
    <citation type="submission" date="2022-03" db="EMBL/GenBank/DDBJ databases">
        <authorList>
            <person name="Nunn A."/>
            <person name="Chopra R."/>
            <person name="Nunn A."/>
            <person name="Contreras Garrido A."/>
        </authorList>
    </citation>
    <scope>NUCLEOTIDE SEQUENCE [LARGE SCALE GENOMIC DNA]</scope>
</reference>
<feature type="region of interest" description="Disordered" evidence="1">
    <location>
        <begin position="246"/>
        <end position="320"/>
    </location>
</feature>
<feature type="compositionally biased region" description="Low complexity" evidence="1">
    <location>
        <begin position="36"/>
        <end position="71"/>
    </location>
</feature>
<evidence type="ECO:0000313" key="3">
    <source>
        <dbReference type="Proteomes" id="UP000836841"/>
    </source>
</evidence>
<feature type="region of interest" description="Disordered" evidence="1">
    <location>
        <begin position="1"/>
        <end position="79"/>
    </location>
</feature>